<dbReference type="Proteomes" id="UP000289738">
    <property type="component" value="Chromosome B09"/>
</dbReference>
<keyword evidence="1" id="KW-1133">Transmembrane helix</keyword>
<comment type="caution">
    <text evidence="2">The sequence shown here is derived from an EMBL/GenBank/DDBJ whole genome shotgun (WGS) entry which is preliminary data.</text>
</comment>
<proteinExistence type="predicted"/>
<protein>
    <submittedName>
        <fullName evidence="2">Uncharacterized protein</fullName>
    </submittedName>
</protein>
<evidence type="ECO:0000256" key="1">
    <source>
        <dbReference type="SAM" id="Phobius"/>
    </source>
</evidence>
<feature type="transmembrane region" description="Helical" evidence="1">
    <location>
        <begin position="6"/>
        <end position="23"/>
    </location>
</feature>
<keyword evidence="3" id="KW-1185">Reference proteome</keyword>
<evidence type="ECO:0000313" key="3">
    <source>
        <dbReference type="Proteomes" id="UP000289738"/>
    </source>
</evidence>
<gene>
    <name evidence="2" type="ORF">Ahy_B09g099381</name>
</gene>
<dbReference type="PANTHER" id="PTHR37718">
    <property type="entry name" value="BNAC03G61340D PROTEIN"/>
    <property type="match status" value="1"/>
</dbReference>
<organism evidence="2 3">
    <name type="scientific">Arachis hypogaea</name>
    <name type="common">Peanut</name>
    <dbReference type="NCBI Taxonomy" id="3818"/>
    <lineage>
        <taxon>Eukaryota</taxon>
        <taxon>Viridiplantae</taxon>
        <taxon>Streptophyta</taxon>
        <taxon>Embryophyta</taxon>
        <taxon>Tracheophyta</taxon>
        <taxon>Spermatophyta</taxon>
        <taxon>Magnoliopsida</taxon>
        <taxon>eudicotyledons</taxon>
        <taxon>Gunneridae</taxon>
        <taxon>Pentapetalae</taxon>
        <taxon>rosids</taxon>
        <taxon>fabids</taxon>
        <taxon>Fabales</taxon>
        <taxon>Fabaceae</taxon>
        <taxon>Papilionoideae</taxon>
        <taxon>50 kb inversion clade</taxon>
        <taxon>dalbergioids sensu lato</taxon>
        <taxon>Dalbergieae</taxon>
        <taxon>Pterocarpus clade</taxon>
        <taxon>Arachis</taxon>
    </lineage>
</organism>
<dbReference type="PANTHER" id="PTHR37718:SF2">
    <property type="entry name" value="OS03G0205150 PROTEIN"/>
    <property type="match status" value="1"/>
</dbReference>
<sequence>MVFVLFAVRVLRGSAFFIVQSYYCRDEMKDGVRRFESESLGTSLRYALFFSFVPLSAIALFLLQICSRRRCSALCSDPPVSVIASELSRLRHMDKQNEILMEAYRSMLHESQKLQVEEEMLMHKLYEVMSAHGLIKKAASAVASATMTPLTVEAPPNKLLVLVAKWRKMMFSKGLCQYLIADDFSDELADGLTYVAGHDEESRPVLIRVILSNASDNVYWTLLAQSIVHGAMADYTGHTSGLVNRINENRNHVVVTDRMWARLLSSTNQPSFLGNKCYNEDNIEEEEPLNQLLHGEFSDDTLVKKEISSI</sequence>
<reference evidence="2 3" key="1">
    <citation type="submission" date="2019-01" db="EMBL/GenBank/DDBJ databases">
        <title>Sequencing of cultivated peanut Arachis hypogaea provides insights into genome evolution and oil improvement.</title>
        <authorList>
            <person name="Chen X."/>
        </authorList>
    </citation>
    <scope>NUCLEOTIDE SEQUENCE [LARGE SCALE GENOMIC DNA]</scope>
    <source>
        <strain evidence="3">cv. Fuhuasheng</strain>
        <tissue evidence="2">Leaves</tissue>
    </source>
</reference>
<dbReference type="STRING" id="3818.A0A444XUI2"/>
<name>A0A444XUI2_ARAHY</name>
<accession>A0A444XUI2</accession>
<keyword evidence="1" id="KW-0812">Transmembrane</keyword>
<dbReference type="EMBL" id="SDMP01000019">
    <property type="protein sequence ID" value="RYQ93115.1"/>
    <property type="molecule type" value="Genomic_DNA"/>
</dbReference>
<feature type="transmembrane region" description="Helical" evidence="1">
    <location>
        <begin position="44"/>
        <end position="65"/>
    </location>
</feature>
<dbReference type="AlphaFoldDB" id="A0A444XUI2"/>
<evidence type="ECO:0000313" key="2">
    <source>
        <dbReference type="EMBL" id="RYQ93115.1"/>
    </source>
</evidence>
<keyword evidence="1" id="KW-0472">Membrane</keyword>